<evidence type="ECO:0000256" key="7">
    <source>
        <dbReference type="ARBA" id="ARBA00022679"/>
    </source>
</evidence>
<keyword evidence="4" id="KW-1003">Cell membrane</keyword>
<dbReference type="CDD" id="cd16922">
    <property type="entry name" value="HATPase_EvgS-ArcB-TorS-like"/>
    <property type="match status" value="1"/>
</dbReference>
<dbReference type="Pfam" id="PF00672">
    <property type="entry name" value="HAMP"/>
    <property type="match status" value="1"/>
</dbReference>
<dbReference type="RefSeq" id="WP_012637667.1">
    <property type="nucleotide sequence ID" value="NC_011901.1"/>
</dbReference>
<dbReference type="SMART" id="SM00388">
    <property type="entry name" value="HisKA"/>
    <property type="match status" value="1"/>
</dbReference>
<feature type="transmembrane region" description="Helical" evidence="18">
    <location>
        <begin position="171"/>
        <end position="191"/>
    </location>
</feature>
<keyword evidence="12" id="KW-0902">Two-component regulatory system</keyword>
<keyword evidence="10" id="KW-0547">Nucleotide-binding</keyword>
<keyword evidence="5" id="KW-0997">Cell inner membrane</keyword>
<evidence type="ECO:0000259" key="22">
    <source>
        <dbReference type="PROSITE" id="PS50894"/>
    </source>
</evidence>
<feature type="region of interest" description="Disordered" evidence="17">
    <location>
        <begin position="779"/>
        <end position="803"/>
    </location>
</feature>
<protein>
    <recommendedName>
        <fullName evidence="3">histidine kinase</fullName>
        <ecNumber evidence="3">2.7.13.3</ecNumber>
    </recommendedName>
</protein>
<feature type="domain" description="HAMP" evidence="21">
    <location>
        <begin position="195"/>
        <end position="247"/>
    </location>
</feature>
<feature type="domain" description="Response regulatory" evidence="20">
    <location>
        <begin position="667"/>
        <end position="781"/>
    </location>
</feature>
<dbReference type="InterPro" id="IPR011006">
    <property type="entry name" value="CheY-like_superfamily"/>
</dbReference>
<evidence type="ECO:0000256" key="9">
    <source>
        <dbReference type="ARBA" id="ARBA00022777"/>
    </source>
</evidence>
<dbReference type="InterPro" id="IPR036890">
    <property type="entry name" value="HATPase_C_sf"/>
</dbReference>
<evidence type="ECO:0000256" key="5">
    <source>
        <dbReference type="ARBA" id="ARBA00022519"/>
    </source>
</evidence>
<keyword evidence="13 18" id="KW-0472">Membrane</keyword>
<dbReference type="CDD" id="cd06225">
    <property type="entry name" value="HAMP"/>
    <property type="match status" value="1"/>
</dbReference>
<keyword evidence="10" id="KW-0067">ATP-binding</keyword>
<dbReference type="InterPro" id="IPR036641">
    <property type="entry name" value="HPT_dom_sf"/>
</dbReference>
<dbReference type="SUPFAM" id="SSF52172">
    <property type="entry name" value="CheY-like"/>
    <property type="match status" value="1"/>
</dbReference>
<dbReference type="Pfam" id="PF02518">
    <property type="entry name" value="HATPase_c"/>
    <property type="match status" value="1"/>
</dbReference>
<dbReference type="InterPro" id="IPR003660">
    <property type="entry name" value="HAMP_dom"/>
</dbReference>
<evidence type="ECO:0000313" key="23">
    <source>
        <dbReference type="EMBL" id="ACL72183.1"/>
    </source>
</evidence>
<evidence type="ECO:0000256" key="12">
    <source>
        <dbReference type="ARBA" id="ARBA00023012"/>
    </source>
</evidence>
<dbReference type="Gene3D" id="1.10.287.130">
    <property type="match status" value="1"/>
</dbReference>
<dbReference type="SUPFAM" id="SSF158472">
    <property type="entry name" value="HAMP domain-like"/>
    <property type="match status" value="1"/>
</dbReference>
<evidence type="ECO:0000256" key="11">
    <source>
        <dbReference type="ARBA" id="ARBA00022989"/>
    </source>
</evidence>
<evidence type="ECO:0000256" key="6">
    <source>
        <dbReference type="ARBA" id="ARBA00022553"/>
    </source>
</evidence>
<dbReference type="InterPro" id="IPR019247">
    <property type="entry name" value="Histidine_kinase_BarA_N"/>
</dbReference>
<feature type="compositionally biased region" description="Basic and acidic residues" evidence="17">
    <location>
        <begin position="790"/>
        <end position="803"/>
    </location>
</feature>
<dbReference type="Pfam" id="PF09984">
    <property type="entry name" value="sCache_4"/>
    <property type="match status" value="1"/>
</dbReference>
<dbReference type="CDD" id="cd17546">
    <property type="entry name" value="REC_hyHK_CKI1_RcsC-like"/>
    <property type="match status" value="1"/>
</dbReference>
<dbReference type="GO" id="GO:0000155">
    <property type="term" value="F:phosphorelay sensor kinase activity"/>
    <property type="evidence" value="ECO:0007669"/>
    <property type="project" value="InterPro"/>
</dbReference>
<keyword evidence="9 23" id="KW-0418">Kinase</keyword>
<feature type="domain" description="Histidine kinase" evidence="19">
    <location>
        <begin position="294"/>
        <end position="515"/>
    </location>
</feature>
<dbReference type="PROSITE" id="PS50109">
    <property type="entry name" value="HIS_KIN"/>
    <property type="match status" value="1"/>
</dbReference>
<evidence type="ECO:0000256" key="16">
    <source>
        <dbReference type="SAM" id="Coils"/>
    </source>
</evidence>
<evidence type="ECO:0000256" key="2">
    <source>
        <dbReference type="ARBA" id="ARBA00004429"/>
    </source>
</evidence>
<dbReference type="KEGG" id="tgr:Tgr7_1097"/>
<name>B8GPL6_THISH</name>
<dbReference type="Gene3D" id="3.40.50.2300">
    <property type="match status" value="1"/>
</dbReference>
<dbReference type="Gene3D" id="3.30.565.10">
    <property type="entry name" value="Histidine kinase-like ATPase, C-terminal domain"/>
    <property type="match status" value="1"/>
</dbReference>
<dbReference type="OrthoDB" id="5563233at2"/>
<keyword evidence="11 18" id="KW-1133">Transmembrane helix</keyword>
<dbReference type="InterPro" id="IPR001789">
    <property type="entry name" value="Sig_transdc_resp-reg_receiver"/>
</dbReference>
<dbReference type="EC" id="2.7.13.3" evidence="3"/>
<feature type="modified residue" description="4-aspartylphosphate" evidence="15">
    <location>
        <position position="716"/>
    </location>
</feature>
<dbReference type="AlphaFoldDB" id="B8GPL6"/>
<evidence type="ECO:0000256" key="10">
    <source>
        <dbReference type="ARBA" id="ARBA00022840"/>
    </source>
</evidence>
<keyword evidence="6 15" id="KW-0597">Phosphoprotein</keyword>
<evidence type="ECO:0000256" key="4">
    <source>
        <dbReference type="ARBA" id="ARBA00022475"/>
    </source>
</evidence>
<evidence type="ECO:0000256" key="3">
    <source>
        <dbReference type="ARBA" id="ARBA00012438"/>
    </source>
</evidence>
<dbReference type="InterPro" id="IPR036097">
    <property type="entry name" value="HisK_dim/P_sf"/>
</dbReference>
<dbReference type="PROSITE" id="PS50110">
    <property type="entry name" value="RESPONSE_REGULATORY"/>
    <property type="match status" value="1"/>
</dbReference>
<dbReference type="HOGENOM" id="CLU_000445_104_2_6"/>
<dbReference type="CDD" id="cd00082">
    <property type="entry name" value="HisKA"/>
    <property type="match status" value="1"/>
</dbReference>
<feature type="domain" description="HPt" evidence="22">
    <location>
        <begin position="815"/>
        <end position="913"/>
    </location>
</feature>
<gene>
    <name evidence="23" type="ordered locus">Tgr7_1097</name>
</gene>
<evidence type="ECO:0000259" key="21">
    <source>
        <dbReference type="PROSITE" id="PS50885"/>
    </source>
</evidence>
<dbReference type="InterPro" id="IPR008207">
    <property type="entry name" value="Sig_transdc_His_kin_Hpt_dom"/>
</dbReference>
<keyword evidence="16" id="KW-0175">Coiled coil</keyword>
<evidence type="ECO:0000256" key="1">
    <source>
        <dbReference type="ARBA" id="ARBA00000085"/>
    </source>
</evidence>
<dbReference type="InterPro" id="IPR003594">
    <property type="entry name" value="HATPase_dom"/>
</dbReference>
<keyword evidence="7" id="KW-0808">Transferase</keyword>
<dbReference type="PROSITE" id="PS50885">
    <property type="entry name" value="HAMP"/>
    <property type="match status" value="1"/>
</dbReference>
<keyword evidence="8 18" id="KW-0812">Transmembrane</keyword>
<dbReference type="PRINTS" id="PR00344">
    <property type="entry name" value="BCTRLSENSOR"/>
</dbReference>
<evidence type="ECO:0000256" key="17">
    <source>
        <dbReference type="SAM" id="MobiDB-lite"/>
    </source>
</evidence>
<sequence precursor="true">MTNWRIKHRLLALALLPSMVVAMVLTGYWTAIKIMELNRQLEERGETIVAFLAPAAEYGVLSGNRAYLRSASTRVREEQDLISIRVSDDRDNLLYTHVRDIQDSRRLHTLSALLFGHEVRQFEAPIVLTSLDGFDFLGGSAEVDRRNTERVIGHVRISLSTVPTAVTQTEWLLRSLVIIVVLLALTGLVIYRLEQPISAPLEQMAETVRRIGRGNLEARTGVRTGGELAQLAHGIDNMAENIQRAHARLAERIQSATRDLQDQLDLIDQKNRELTLARGKAEEANQRKSQLLASISHELRTPLSAIQGYAELLEQYGDLDDRDLGWLEIINTSSKDTLKLVNDLLDVARLESGRITIHRSQFQLGKCLSEVIGICRRSLRDRQVDVTLIMSPETPASITSDHLRFKQVITNLLSNALKFTANGQVNVHASVRQEGRTRQLEICVRDFGPGIEPDDLPHIFEPFFQSRHPEVRRHSGAGLGLNITRGITELLGGQILVDSAPGTGSLFTLLLPLYDSDVPLPSPPLPGDLGQVTVWCDDTEVRTALLQTLRVMNLGTRAGRSLDDYIQQLDLNPQGIGIIWVRSLSGDDLEKLRLHPSLLARTLIARNSLMPEETQAGLLAQGARFMPLTLSVQSLNQAIQRRLRPGTASRDVEEDLAEDTIPLNGLRFLVADDNAVNRRLLAEIIQQQGAQVRQVEDGASAVSAYHEDTPDVVLMDVHMPVKDGIEAMLEIRTEDPTARIVAVTADARPEMHISLLQQGFDQVLSKPISEQDLVECVQESHKGVRRSSRRNVDPARDMPHPVHDPVLSLQRAGGNPQLARDMLDMLIRDAQKALEQITETSMGNEALLELVHRIHGGSRYCGTPRLNTRSQALEAALKDGRTDDVPTLLEAWKQELKALTEGGDSLLESLGSPKT</sequence>
<dbReference type="InterPro" id="IPR005467">
    <property type="entry name" value="His_kinase_dom"/>
</dbReference>
<feature type="coiled-coil region" evidence="16">
    <location>
        <begin position="239"/>
        <end position="287"/>
    </location>
</feature>
<dbReference type="InterPro" id="IPR004358">
    <property type="entry name" value="Sig_transdc_His_kin-like_C"/>
</dbReference>
<evidence type="ECO:0000256" key="13">
    <source>
        <dbReference type="ARBA" id="ARBA00023136"/>
    </source>
</evidence>
<evidence type="ECO:0000313" key="24">
    <source>
        <dbReference type="Proteomes" id="UP000002383"/>
    </source>
</evidence>
<dbReference type="PANTHER" id="PTHR43047">
    <property type="entry name" value="TWO-COMPONENT HISTIDINE PROTEIN KINASE"/>
    <property type="match status" value="1"/>
</dbReference>
<evidence type="ECO:0000256" key="18">
    <source>
        <dbReference type="SAM" id="Phobius"/>
    </source>
</evidence>
<dbReference type="SUPFAM" id="SSF47226">
    <property type="entry name" value="Histidine-containing phosphotransfer domain, HPT domain"/>
    <property type="match status" value="1"/>
</dbReference>
<comment type="catalytic activity">
    <reaction evidence="1">
        <text>ATP + protein L-histidine = ADP + protein N-phospho-L-histidine.</text>
        <dbReference type="EC" id="2.7.13.3"/>
    </reaction>
</comment>
<dbReference type="SUPFAM" id="SSF47384">
    <property type="entry name" value="Homodimeric domain of signal transducing histidine kinase"/>
    <property type="match status" value="1"/>
</dbReference>
<dbReference type="Gene3D" id="6.10.340.10">
    <property type="match status" value="1"/>
</dbReference>
<dbReference type="GO" id="GO:0005886">
    <property type="term" value="C:plasma membrane"/>
    <property type="evidence" value="ECO:0007669"/>
    <property type="project" value="UniProtKB-SubCell"/>
</dbReference>
<dbReference type="SMART" id="SM00387">
    <property type="entry name" value="HATPase_c"/>
    <property type="match status" value="1"/>
</dbReference>
<organism evidence="23 24">
    <name type="scientific">Thioalkalivibrio sulfidiphilus (strain HL-EbGR7)</name>
    <dbReference type="NCBI Taxonomy" id="396588"/>
    <lineage>
        <taxon>Bacteria</taxon>
        <taxon>Pseudomonadati</taxon>
        <taxon>Pseudomonadota</taxon>
        <taxon>Gammaproteobacteria</taxon>
        <taxon>Chromatiales</taxon>
        <taxon>Ectothiorhodospiraceae</taxon>
        <taxon>Thioalkalivibrio</taxon>
    </lineage>
</organism>
<dbReference type="Pfam" id="PF00072">
    <property type="entry name" value="Response_reg"/>
    <property type="match status" value="1"/>
</dbReference>
<dbReference type="Proteomes" id="UP000002383">
    <property type="component" value="Chromosome"/>
</dbReference>
<evidence type="ECO:0000256" key="8">
    <source>
        <dbReference type="ARBA" id="ARBA00022692"/>
    </source>
</evidence>
<accession>B8GPL6</accession>
<evidence type="ECO:0000259" key="20">
    <source>
        <dbReference type="PROSITE" id="PS50110"/>
    </source>
</evidence>
<dbReference type="Pfam" id="PF01627">
    <property type="entry name" value="Hpt"/>
    <property type="match status" value="1"/>
</dbReference>
<proteinExistence type="predicted"/>
<dbReference type="EMBL" id="CP001339">
    <property type="protein sequence ID" value="ACL72183.1"/>
    <property type="molecule type" value="Genomic_DNA"/>
</dbReference>
<dbReference type="SMART" id="SM00448">
    <property type="entry name" value="REC"/>
    <property type="match status" value="1"/>
</dbReference>
<dbReference type="InterPro" id="IPR003661">
    <property type="entry name" value="HisK_dim/P_dom"/>
</dbReference>
<evidence type="ECO:0000256" key="15">
    <source>
        <dbReference type="PROSITE-ProRule" id="PRU00169"/>
    </source>
</evidence>
<dbReference type="PROSITE" id="PS50894">
    <property type="entry name" value="HPT"/>
    <property type="match status" value="1"/>
</dbReference>
<dbReference type="SMART" id="SM00304">
    <property type="entry name" value="HAMP"/>
    <property type="match status" value="1"/>
</dbReference>
<evidence type="ECO:0000259" key="19">
    <source>
        <dbReference type="PROSITE" id="PS50109"/>
    </source>
</evidence>
<dbReference type="STRING" id="396588.Tgr7_1097"/>
<dbReference type="Pfam" id="PF00512">
    <property type="entry name" value="HisKA"/>
    <property type="match status" value="1"/>
</dbReference>
<dbReference type="CDD" id="cd00088">
    <property type="entry name" value="HPT"/>
    <property type="match status" value="1"/>
</dbReference>
<evidence type="ECO:0000256" key="14">
    <source>
        <dbReference type="PROSITE-ProRule" id="PRU00110"/>
    </source>
</evidence>
<feature type="modified residue" description="Phosphohistidine" evidence="14">
    <location>
        <position position="852"/>
    </location>
</feature>
<dbReference type="SMART" id="SM00073">
    <property type="entry name" value="HPT"/>
    <property type="match status" value="1"/>
</dbReference>
<dbReference type="SUPFAM" id="SSF55874">
    <property type="entry name" value="ATPase domain of HSP90 chaperone/DNA topoisomerase II/histidine kinase"/>
    <property type="match status" value="1"/>
</dbReference>
<reference evidence="23 24" key="1">
    <citation type="journal article" date="2011" name="Stand. Genomic Sci.">
        <title>Complete genome sequence of 'Thioalkalivibrio sulfidophilus' HL-EbGr7.</title>
        <authorList>
            <person name="Muyzer G."/>
            <person name="Sorokin D.Y."/>
            <person name="Mavromatis K."/>
            <person name="Lapidus A."/>
            <person name="Clum A."/>
            <person name="Ivanova N."/>
            <person name="Pati A."/>
            <person name="d'Haeseleer P."/>
            <person name="Woyke T."/>
            <person name="Kyrpides N.C."/>
        </authorList>
    </citation>
    <scope>NUCLEOTIDE SEQUENCE [LARGE SCALE GENOMIC DNA]</scope>
    <source>
        <strain evidence="23 24">HL-EbGR7</strain>
    </source>
</reference>
<dbReference type="Gene3D" id="1.20.120.160">
    <property type="entry name" value="HPT domain"/>
    <property type="match status" value="1"/>
</dbReference>
<comment type="subcellular location">
    <subcellularLocation>
        <location evidence="2">Cell inner membrane</location>
        <topology evidence="2">Multi-pass membrane protein</topology>
    </subcellularLocation>
</comment>
<keyword evidence="24" id="KW-1185">Reference proteome</keyword>
<dbReference type="eggNOG" id="COG2205">
    <property type="taxonomic scope" value="Bacteria"/>
</dbReference>